<proteinExistence type="predicted"/>
<evidence type="ECO:0000313" key="2">
    <source>
        <dbReference type="EMBL" id="BAT02007.1"/>
    </source>
</evidence>
<dbReference type="Gramene" id="Os07t0546150-00">
    <property type="protein sequence ID" value="Os07t0546150-00"/>
    <property type="gene ID" value="Os07g0546150"/>
</dbReference>
<feature type="compositionally biased region" description="Gly residues" evidence="1">
    <location>
        <begin position="131"/>
        <end position="157"/>
    </location>
</feature>
<accession>A0A0P0X7P3</accession>
<feature type="non-terminal residue" evidence="2">
    <location>
        <position position="1"/>
    </location>
</feature>
<dbReference type="AlphaFoldDB" id="A0A0P0X7P3"/>
<name>A0A0P0X7P3_ORYSJ</name>
<organism evidence="2 3">
    <name type="scientific">Oryza sativa subsp. japonica</name>
    <name type="common">Rice</name>
    <dbReference type="NCBI Taxonomy" id="39947"/>
    <lineage>
        <taxon>Eukaryota</taxon>
        <taxon>Viridiplantae</taxon>
        <taxon>Streptophyta</taxon>
        <taxon>Embryophyta</taxon>
        <taxon>Tracheophyta</taxon>
        <taxon>Spermatophyta</taxon>
        <taxon>Magnoliopsida</taxon>
        <taxon>Liliopsida</taxon>
        <taxon>Poales</taxon>
        <taxon>Poaceae</taxon>
        <taxon>BOP clade</taxon>
        <taxon>Oryzoideae</taxon>
        <taxon>Oryzeae</taxon>
        <taxon>Oryzinae</taxon>
        <taxon>Oryza</taxon>
        <taxon>Oryza sativa</taxon>
    </lineage>
</organism>
<evidence type="ECO:0000313" key="3">
    <source>
        <dbReference type="Proteomes" id="UP000059680"/>
    </source>
</evidence>
<feature type="region of interest" description="Disordered" evidence="1">
    <location>
        <begin position="117"/>
        <end position="177"/>
    </location>
</feature>
<feature type="region of interest" description="Disordered" evidence="1">
    <location>
        <begin position="36"/>
        <end position="97"/>
    </location>
</feature>
<reference evidence="2 3" key="3">
    <citation type="journal article" date="2013" name="Rice">
        <title>Improvement of the Oryza sativa Nipponbare reference genome using next generation sequence and optical map data.</title>
        <authorList>
            <person name="Kawahara Y."/>
            <person name="de la Bastide M."/>
            <person name="Hamilton J.P."/>
            <person name="Kanamori H."/>
            <person name="McCombie W.R."/>
            <person name="Ouyang S."/>
            <person name="Schwartz D.C."/>
            <person name="Tanaka T."/>
            <person name="Wu J."/>
            <person name="Zhou S."/>
            <person name="Childs K.L."/>
            <person name="Davidson R.M."/>
            <person name="Lin H."/>
            <person name="Quesada-Ocampo L."/>
            <person name="Vaillancourt B."/>
            <person name="Sakai H."/>
            <person name="Lee S.S."/>
            <person name="Kim J."/>
            <person name="Numa H."/>
            <person name="Itoh T."/>
            <person name="Buell C.R."/>
            <person name="Matsumoto T."/>
        </authorList>
    </citation>
    <scope>NUCLEOTIDE SEQUENCE [LARGE SCALE GENOMIC DNA]</scope>
    <source>
        <strain evidence="3">cv. Nipponbare</strain>
    </source>
</reference>
<sequence length="203" mass="21721">MSLHHHWDRHRRRRWRGGFRRVPPPGDHLLHGARLRNARRRPDLTTAAAAGGRTHRRRGRSRLPPRPPGVPGPGSGGPRSRGWGERRGRRGRAARRGGGLEGRALVLVEVAADAGRVGEERRDRGRRRRGSGGGGRRGAGASGRRGSGRLGGHGAGLGVETYTPGAEGRGSSEGMEPPWKSLSVIVVTAFFFDMAAVAGAFAV</sequence>
<dbReference type="EMBL" id="AP014963">
    <property type="protein sequence ID" value="BAT02007.1"/>
    <property type="molecule type" value="Genomic_DNA"/>
</dbReference>
<reference evidence="2 3" key="2">
    <citation type="journal article" date="2013" name="Plant Cell Physiol.">
        <title>Rice Annotation Project Database (RAP-DB): an integrative and interactive database for rice genomics.</title>
        <authorList>
            <person name="Sakai H."/>
            <person name="Lee S.S."/>
            <person name="Tanaka T."/>
            <person name="Numa H."/>
            <person name="Kim J."/>
            <person name="Kawahara Y."/>
            <person name="Wakimoto H."/>
            <person name="Yang C.C."/>
            <person name="Iwamoto M."/>
            <person name="Abe T."/>
            <person name="Yamada Y."/>
            <person name="Muto A."/>
            <person name="Inokuchi H."/>
            <person name="Ikemura T."/>
            <person name="Matsumoto T."/>
            <person name="Sasaki T."/>
            <person name="Itoh T."/>
        </authorList>
    </citation>
    <scope>NUCLEOTIDE SEQUENCE [LARGE SCALE GENOMIC DNA]</scope>
    <source>
        <strain evidence="3">cv. Nipponbare</strain>
    </source>
</reference>
<protein>
    <submittedName>
        <fullName evidence="2">Os07g0546150 protein</fullName>
    </submittedName>
</protein>
<evidence type="ECO:0000256" key="1">
    <source>
        <dbReference type="SAM" id="MobiDB-lite"/>
    </source>
</evidence>
<dbReference type="PaxDb" id="39947-A0A0P0X7P3"/>
<keyword evidence="3" id="KW-1185">Reference proteome</keyword>
<reference evidence="3" key="1">
    <citation type="journal article" date="2005" name="Nature">
        <title>The map-based sequence of the rice genome.</title>
        <authorList>
            <consortium name="International rice genome sequencing project (IRGSP)"/>
            <person name="Matsumoto T."/>
            <person name="Wu J."/>
            <person name="Kanamori H."/>
            <person name="Katayose Y."/>
            <person name="Fujisawa M."/>
            <person name="Namiki N."/>
            <person name="Mizuno H."/>
            <person name="Yamamoto K."/>
            <person name="Antonio B.A."/>
            <person name="Baba T."/>
            <person name="Sakata K."/>
            <person name="Nagamura Y."/>
            <person name="Aoki H."/>
            <person name="Arikawa K."/>
            <person name="Arita K."/>
            <person name="Bito T."/>
            <person name="Chiden Y."/>
            <person name="Fujitsuka N."/>
            <person name="Fukunaka R."/>
            <person name="Hamada M."/>
            <person name="Harada C."/>
            <person name="Hayashi A."/>
            <person name="Hijishita S."/>
            <person name="Honda M."/>
            <person name="Hosokawa S."/>
            <person name="Ichikawa Y."/>
            <person name="Idonuma A."/>
            <person name="Iijima M."/>
            <person name="Ikeda M."/>
            <person name="Ikeno M."/>
            <person name="Ito K."/>
            <person name="Ito S."/>
            <person name="Ito T."/>
            <person name="Ito Y."/>
            <person name="Ito Y."/>
            <person name="Iwabuchi A."/>
            <person name="Kamiya K."/>
            <person name="Karasawa W."/>
            <person name="Kurita K."/>
            <person name="Katagiri S."/>
            <person name="Kikuta A."/>
            <person name="Kobayashi H."/>
            <person name="Kobayashi N."/>
            <person name="Machita K."/>
            <person name="Maehara T."/>
            <person name="Masukawa M."/>
            <person name="Mizubayashi T."/>
            <person name="Mukai Y."/>
            <person name="Nagasaki H."/>
            <person name="Nagata Y."/>
            <person name="Naito S."/>
            <person name="Nakashima M."/>
            <person name="Nakama Y."/>
            <person name="Nakamichi Y."/>
            <person name="Nakamura M."/>
            <person name="Meguro A."/>
            <person name="Negishi M."/>
            <person name="Ohta I."/>
            <person name="Ohta T."/>
            <person name="Okamoto M."/>
            <person name="Ono N."/>
            <person name="Saji S."/>
            <person name="Sakaguchi M."/>
            <person name="Sakai K."/>
            <person name="Shibata M."/>
            <person name="Shimokawa T."/>
            <person name="Song J."/>
            <person name="Takazaki Y."/>
            <person name="Terasawa K."/>
            <person name="Tsugane M."/>
            <person name="Tsuji K."/>
            <person name="Ueda S."/>
            <person name="Waki K."/>
            <person name="Yamagata H."/>
            <person name="Yamamoto M."/>
            <person name="Yamamoto S."/>
            <person name="Yamane H."/>
            <person name="Yoshiki S."/>
            <person name="Yoshihara R."/>
            <person name="Yukawa K."/>
            <person name="Zhong H."/>
            <person name="Yano M."/>
            <person name="Yuan Q."/>
            <person name="Ouyang S."/>
            <person name="Liu J."/>
            <person name="Jones K.M."/>
            <person name="Gansberger K."/>
            <person name="Moffat K."/>
            <person name="Hill J."/>
            <person name="Bera J."/>
            <person name="Fadrosh D."/>
            <person name="Jin S."/>
            <person name="Johri S."/>
            <person name="Kim M."/>
            <person name="Overton L."/>
            <person name="Reardon M."/>
            <person name="Tsitrin T."/>
            <person name="Vuong H."/>
            <person name="Weaver B."/>
            <person name="Ciecko A."/>
            <person name="Tallon L."/>
            <person name="Jackson J."/>
            <person name="Pai G."/>
            <person name="Aken S.V."/>
            <person name="Utterback T."/>
            <person name="Reidmuller S."/>
            <person name="Feldblyum T."/>
            <person name="Hsiao J."/>
            <person name="Zismann V."/>
            <person name="Iobst S."/>
            <person name="de Vazeille A.R."/>
            <person name="Buell C.R."/>
            <person name="Ying K."/>
            <person name="Li Y."/>
            <person name="Lu T."/>
            <person name="Huang Y."/>
            <person name="Zhao Q."/>
            <person name="Feng Q."/>
            <person name="Zhang L."/>
            <person name="Zhu J."/>
            <person name="Weng Q."/>
            <person name="Mu J."/>
            <person name="Lu Y."/>
            <person name="Fan D."/>
            <person name="Liu Y."/>
            <person name="Guan J."/>
            <person name="Zhang Y."/>
            <person name="Yu S."/>
            <person name="Liu X."/>
            <person name="Zhang Y."/>
            <person name="Hong G."/>
            <person name="Han B."/>
            <person name="Choisne N."/>
            <person name="Demange N."/>
            <person name="Orjeda G."/>
            <person name="Samain S."/>
            <person name="Cattolico L."/>
            <person name="Pelletier E."/>
            <person name="Couloux A."/>
            <person name="Segurens B."/>
            <person name="Wincker P."/>
            <person name="D'Hont A."/>
            <person name="Scarpelli C."/>
            <person name="Weissenbach J."/>
            <person name="Salanoubat M."/>
            <person name="Quetier F."/>
            <person name="Yu Y."/>
            <person name="Kim H.R."/>
            <person name="Rambo T."/>
            <person name="Currie J."/>
            <person name="Collura K."/>
            <person name="Luo M."/>
            <person name="Yang T."/>
            <person name="Ammiraju J.S.S."/>
            <person name="Engler F."/>
            <person name="Soderlund C."/>
            <person name="Wing R.A."/>
            <person name="Palmer L.E."/>
            <person name="de la Bastide M."/>
            <person name="Spiegel L."/>
            <person name="Nascimento L."/>
            <person name="Zutavern T."/>
            <person name="O'Shaughnessy A."/>
            <person name="Dike S."/>
            <person name="Dedhia N."/>
            <person name="Preston R."/>
            <person name="Balija V."/>
            <person name="McCombie W.R."/>
            <person name="Chow T."/>
            <person name="Chen H."/>
            <person name="Chung M."/>
            <person name="Chen C."/>
            <person name="Shaw J."/>
            <person name="Wu H."/>
            <person name="Hsiao K."/>
            <person name="Chao Y."/>
            <person name="Chu M."/>
            <person name="Cheng C."/>
            <person name="Hour A."/>
            <person name="Lee P."/>
            <person name="Lin S."/>
            <person name="Lin Y."/>
            <person name="Liou J."/>
            <person name="Liu S."/>
            <person name="Hsing Y."/>
            <person name="Raghuvanshi S."/>
            <person name="Mohanty A."/>
            <person name="Bharti A.K."/>
            <person name="Gaur A."/>
            <person name="Gupta V."/>
            <person name="Kumar D."/>
            <person name="Ravi V."/>
            <person name="Vij S."/>
            <person name="Kapur A."/>
            <person name="Khurana P."/>
            <person name="Khurana P."/>
            <person name="Khurana J.P."/>
            <person name="Tyagi A.K."/>
            <person name="Gaikwad K."/>
            <person name="Singh A."/>
            <person name="Dalal V."/>
            <person name="Srivastava S."/>
            <person name="Dixit A."/>
            <person name="Pal A.K."/>
            <person name="Ghazi I.A."/>
            <person name="Yadav M."/>
            <person name="Pandit A."/>
            <person name="Bhargava A."/>
            <person name="Sureshbabu K."/>
            <person name="Batra K."/>
            <person name="Sharma T.R."/>
            <person name="Mohapatra T."/>
            <person name="Singh N.K."/>
            <person name="Messing J."/>
            <person name="Nelson A.B."/>
            <person name="Fuks G."/>
            <person name="Kavchok S."/>
            <person name="Keizer G."/>
            <person name="Linton E."/>
            <person name="Llaca V."/>
            <person name="Song R."/>
            <person name="Tanyolac B."/>
            <person name="Young S."/>
            <person name="Ho-Il K."/>
            <person name="Hahn J.H."/>
            <person name="Sangsakoo G."/>
            <person name="Vanavichit A."/>
            <person name="de Mattos Luiz.A.T."/>
            <person name="Zimmer P.D."/>
            <person name="Malone G."/>
            <person name="Dellagostin O."/>
            <person name="de Oliveira A.C."/>
            <person name="Bevan M."/>
            <person name="Bancroft I."/>
            <person name="Minx P."/>
            <person name="Cordum H."/>
            <person name="Wilson R."/>
            <person name="Cheng Z."/>
            <person name="Jin W."/>
            <person name="Jiang J."/>
            <person name="Leong S.A."/>
            <person name="Iwama H."/>
            <person name="Gojobori T."/>
            <person name="Itoh T."/>
            <person name="Niimura Y."/>
            <person name="Fujii Y."/>
            <person name="Habara T."/>
            <person name="Sakai H."/>
            <person name="Sato Y."/>
            <person name="Wilson G."/>
            <person name="Kumar K."/>
            <person name="McCouch S."/>
            <person name="Juretic N."/>
            <person name="Hoen D."/>
            <person name="Wright S."/>
            <person name="Bruskiewich R."/>
            <person name="Bureau T."/>
            <person name="Miyao A."/>
            <person name="Hirochika H."/>
            <person name="Nishikawa T."/>
            <person name="Kadowaki K."/>
            <person name="Sugiura M."/>
            <person name="Burr B."/>
            <person name="Sasaki T."/>
        </authorList>
    </citation>
    <scope>NUCLEOTIDE SEQUENCE [LARGE SCALE GENOMIC DNA]</scope>
    <source>
        <strain evidence="3">cv. Nipponbare</strain>
    </source>
</reference>
<gene>
    <name evidence="2" type="ordered locus">Os07g0546150</name>
    <name evidence="2" type="ORF">OSNPB_070546150</name>
</gene>
<dbReference type="InParanoid" id="A0A0P0X7P3"/>
<feature type="compositionally biased region" description="Basic residues" evidence="1">
    <location>
        <begin position="53"/>
        <end position="63"/>
    </location>
</feature>
<dbReference type="Proteomes" id="UP000059680">
    <property type="component" value="Chromosome 7"/>
</dbReference>